<gene>
    <name evidence="6" type="ORF">FKZ61_22935</name>
</gene>
<dbReference type="RefSeq" id="WP_141612516.1">
    <property type="nucleotide sequence ID" value="NZ_VIGC02000052.1"/>
</dbReference>
<dbReference type="CDD" id="cd06170">
    <property type="entry name" value="LuxR_C_like"/>
    <property type="match status" value="1"/>
</dbReference>
<dbReference type="InterPro" id="IPR039420">
    <property type="entry name" value="WalR-like"/>
</dbReference>
<keyword evidence="2" id="KW-0238">DNA-binding</keyword>
<evidence type="ECO:0000256" key="3">
    <source>
        <dbReference type="PROSITE-ProRule" id="PRU00169"/>
    </source>
</evidence>
<dbReference type="EMBL" id="VIGC01000052">
    <property type="protein sequence ID" value="TQE93091.1"/>
    <property type="molecule type" value="Genomic_DNA"/>
</dbReference>
<dbReference type="InParanoid" id="A0A540V8Q3"/>
<dbReference type="SMART" id="SM00448">
    <property type="entry name" value="REC"/>
    <property type="match status" value="1"/>
</dbReference>
<dbReference type="PROSITE" id="PS00622">
    <property type="entry name" value="HTH_LUXR_1"/>
    <property type="match status" value="1"/>
</dbReference>
<keyword evidence="1" id="KW-0597">Phosphoprotein</keyword>
<feature type="domain" description="HTH luxR-type" evidence="4">
    <location>
        <begin position="150"/>
        <end position="215"/>
    </location>
</feature>
<dbReference type="SUPFAM" id="SSF52172">
    <property type="entry name" value="CheY-like"/>
    <property type="match status" value="1"/>
</dbReference>
<dbReference type="InterPro" id="IPR001789">
    <property type="entry name" value="Sig_transdc_resp-reg_receiver"/>
</dbReference>
<dbReference type="GO" id="GO:0003677">
    <property type="term" value="F:DNA binding"/>
    <property type="evidence" value="ECO:0007669"/>
    <property type="project" value="UniProtKB-KW"/>
</dbReference>
<dbReference type="PANTHER" id="PTHR43214">
    <property type="entry name" value="TWO-COMPONENT RESPONSE REGULATOR"/>
    <property type="match status" value="1"/>
</dbReference>
<dbReference type="GO" id="GO:0006355">
    <property type="term" value="P:regulation of DNA-templated transcription"/>
    <property type="evidence" value="ECO:0007669"/>
    <property type="project" value="InterPro"/>
</dbReference>
<accession>A0A540V8Q3</accession>
<dbReference type="InterPro" id="IPR016032">
    <property type="entry name" value="Sig_transdc_resp-reg_C-effctor"/>
</dbReference>
<dbReference type="Gene3D" id="3.40.50.2300">
    <property type="match status" value="1"/>
</dbReference>
<dbReference type="Pfam" id="PF00196">
    <property type="entry name" value="GerE"/>
    <property type="match status" value="1"/>
</dbReference>
<dbReference type="CDD" id="cd17535">
    <property type="entry name" value="REC_NarL-like"/>
    <property type="match status" value="1"/>
</dbReference>
<evidence type="ECO:0000256" key="1">
    <source>
        <dbReference type="ARBA" id="ARBA00022553"/>
    </source>
</evidence>
<dbReference type="GO" id="GO:0000160">
    <property type="term" value="P:phosphorelay signal transduction system"/>
    <property type="evidence" value="ECO:0007669"/>
    <property type="project" value="InterPro"/>
</dbReference>
<evidence type="ECO:0000313" key="7">
    <source>
        <dbReference type="Proteomes" id="UP000317371"/>
    </source>
</evidence>
<dbReference type="AlphaFoldDB" id="A0A540V8Q3"/>
<dbReference type="OrthoDB" id="155873at2"/>
<evidence type="ECO:0000259" key="4">
    <source>
        <dbReference type="PROSITE" id="PS50043"/>
    </source>
</evidence>
<feature type="domain" description="Response regulatory" evidence="5">
    <location>
        <begin position="3"/>
        <end position="119"/>
    </location>
</feature>
<organism evidence="6 7">
    <name type="scientific">Litorilinea aerophila</name>
    <dbReference type="NCBI Taxonomy" id="1204385"/>
    <lineage>
        <taxon>Bacteria</taxon>
        <taxon>Bacillati</taxon>
        <taxon>Chloroflexota</taxon>
        <taxon>Caldilineae</taxon>
        <taxon>Caldilineales</taxon>
        <taxon>Caldilineaceae</taxon>
        <taxon>Litorilinea</taxon>
    </lineage>
</organism>
<keyword evidence="7" id="KW-1185">Reference proteome</keyword>
<protein>
    <submittedName>
        <fullName evidence="6">Response regulator transcription factor</fullName>
    </submittedName>
</protein>
<dbReference type="InterPro" id="IPR058245">
    <property type="entry name" value="NreC/VraR/RcsB-like_REC"/>
</dbReference>
<dbReference type="InterPro" id="IPR011006">
    <property type="entry name" value="CheY-like_superfamily"/>
</dbReference>
<dbReference type="Proteomes" id="UP000317371">
    <property type="component" value="Unassembled WGS sequence"/>
</dbReference>
<dbReference type="SUPFAM" id="SSF46894">
    <property type="entry name" value="C-terminal effector domain of the bipartite response regulators"/>
    <property type="match status" value="1"/>
</dbReference>
<dbReference type="PRINTS" id="PR00038">
    <property type="entry name" value="HTHLUXR"/>
</dbReference>
<dbReference type="Pfam" id="PF00072">
    <property type="entry name" value="Response_reg"/>
    <property type="match status" value="1"/>
</dbReference>
<sequence>MIRTFLVERVRLVAEVVGAALEGEPDIQVVGIATGVAEALERLAATPCDVVLVSTSLPDGGALALVSAIRERHPQVKTLVMGLTDSEGIILRYIEAGAAGYILREEGVDVLLSNLRAAVEERALISPRVAARLMARIAELSDKLAEMGMDPGDYEQLTPREREILGLIGEGLNNQAIAERLHIEVGTVKNHVHNILRKLNVASRKDAALYLSLVEGQEPPAEPDPGA</sequence>
<evidence type="ECO:0000313" key="6">
    <source>
        <dbReference type="EMBL" id="TQE93091.1"/>
    </source>
</evidence>
<dbReference type="InterPro" id="IPR000792">
    <property type="entry name" value="Tscrpt_reg_LuxR_C"/>
</dbReference>
<reference evidence="6 7" key="1">
    <citation type="submission" date="2019-06" db="EMBL/GenBank/DDBJ databases">
        <title>Genome sequence of Litorilinea aerophila BAA-2444.</title>
        <authorList>
            <person name="Maclea K.S."/>
            <person name="Maurais E.G."/>
            <person name="Iannazzi L.C."/>
        </authorList>
    </citation>
    <scope>NUCLEOTIDE SEQUENCE [LARGE SCALE GENOMIC DNA]</scope>
    <source>
        <strain evidence="6 7">ATCC BAA-2444</strain>
    </source>
</reference>
<comment type="caution">
    <text evidence="6">The sequence shown here is derived from an EMBL/GenBank/DDBJ whole genome shotgun (WGS) entry which is preliminary data.</text>
</comment>
<evidence type="ECO:0000259" key="5">
    <source>
        <dbReference type="PROSITE" id="PS50110"/>
    </source>
</evidence>
<proteinExistence type="predicted"/>
<dbReference type="PROSITE" id="PS50043">
    <property type="entry name" value="HTH_LUXR_2"/>
    <property type="match status" value="1"/>
</dbReference>
<name>A0A540V8Q3_9CHLR</name>
<evidence type="ECO:0000256" key="2">
    <source>
        <dbReference type="ARBA" id="ARBA00023125"/>
    </source>
</evidence>
<dbReference type="SMART" id="SM00421">
    <property type="entry name" value="HTH_LUXR"/>
    <property type="match status" value="1"/>
</dbReference>
<comment type="caution">
    <text evidence="3">Lacks conserved residue(s) required for the propagation of feature annotation.</text>
</comment>
<dbReference type="PROSITE" id="PS50110">
    <property type="entry name" value="RESPONSE_REGULATORY"/>
    <property type="match status" value="1"/>
</dbReference>